<keyword evidence="3" id="KW-1185">Reference proteome</keyword>
<dbReference type="Proteomes" id="UP000464669">
    <property type="component" value="Segment"/>
</dbReference>
<gene>
    <name evidence="2" type="ORF">N1M2_105</name>
</gene>
<reference evidence="2 3" key="1">
    <citation type="submission" date="2019-11" db="EMBL/GenBank/DDBJ databases">
        <authorList>
            <person name="Lewis R."/>
            <person name="Clooney A.G."/>
            <person name="Stockdale S.R."/>
            <person name="Buttimer C."/>
            <person name="Draper L.A."/>
            <person name="Ross R.P."/>
            <person name="Hill C."/>
        </authorList>
    </citation>
    <scope>NUCLEOTIDE SEQUENCE [LARGE SCALE GENOMIC DNA]</scope>
</reference>
<protein>
    <submittedName>
        <fullName evidence="2">Putative portal protein</fullName>
    </submittedName>
</protein>
<evidence type="ECO:0000313" key="2">
    <source>
        <dbReference type="EMBL" id="QGH71968.1"/>
    </source>
</evidence>
<evidence type="ECO:0000313" key="3">
    <source>
        <dbReference type="Proteomes" id="UP000464669"/>
    </source>
</evidence>
<name>A0A6B7ZEQ3_9CAUD</name>
<evidence type="ECO:0000256" key="1">
    <source>
        <dbReference type="SAM" id="MobiDB-lite"/>
    </source>
</evidence>
<dbReference type="EMBL" id="MN642089">
    <property type="protein sequence ID" value="QGH71968.1"/>
    <property type="molecule type" value="Genomic_DNA"/>
</dbReference>
<accession>A0A6B7ZEQ3</accession>
<sequence length="962" mass="108254">MSRLPKGVKPIDRAKVRGRLNNLSPLDKSMRSLLVKDSTIRNDKDRENKSKPPVAKVKNLSDIISNNIQANNDLRTITHFIKRAEQIWTTLLLKPNGDQRNLLIYDTESSDIKNSKLHELLLTKVENYFTTKYPFEELAPQIIKDVLFRTGSYVHLSLSHAALDHLINGMEVDVAGQESAIKATTMNILNDQFVGGDWNKAKNVGYIRKEKKNTAGSFVGFEALYGGVGEREPEYNLVHPSLKFTFTDNPVVLKVGELASKLREERLKKISGLEGIDDAINNRWTKEKGKRHKTNNNHVNAVSRKTLEQELDELYPDRHYDKNETLSVRKGKYYTGDGRGIGIDYHWPSEAAIPVNINGEIGKPFGHIFLLDPETGEPLKSTSDVKFYQKTKGAEQDTNGPKMGSINDIVEHIRNVAQGSECNEDMEWMVNFASATLEKELIEGFINGDLHKDVTISLTEENKKLFWSRAMRDQGVRAVFIPSDYVTYVAIDFNRLGTGRSLVDEAKLHITRLAVLDTADALAQVENSISHTLLEITPEREDIDVRNTIAMARDEWFANNPTLHDIIGYNNVSIDAVLDRFKEQTLTIKVNPGDNPYVAAPDFQAGQMQREPLKSIDRDTRDNLLNTIAGYFGLKRSWLEDTGEGNDFAIEALADQELLRNQTNDYSRTFSRYFTDIMRKHMRVNEPFIGELVDIIKENKQLYMKPDQGALDITDEVKEKVNTDGDDDISPEEMDIIRVVLKDFMNTFYVVLPTPAITDSLNKLEDKIEAVEKLAATWVELGGGSKMLRKRAEEVGLDGEAIIESIKAVLLNEAFTRFNLPMPFEDILSNGQAGGILNIINKASDLDANVVKFLADYHKSGKKTETKVEKLKDKIEKEEQDKFNAGVDETMPGEEEPILDENPAQVSLDEDLEANADNETGLETPQEQKEEGQAELTDAETETLDADLGGDLKATGDDLWSS</sequence>
<proteinExistence type="predicted"/>
<organism evidence="2 3">
    <name type="scientific">Klebsiella phage N1M2</name>
    <dbReference type="NCBI Taxonomy" id="2664939"/>
    <lineage>
        <taxon>Viruses</taxon>
        <taxon>Duplodnaviria</taxon>
        <taxon>Heunggongvirae</taxon>
        <taxon>Uroviricota</taxon>
        <taxon>Caudoviricetes</taxon>
        <taxon>Chimalliviridae</taxon>
        <taxon>Nimduovirus</taxon>
        <taxon>Nimduovirus N1M2</taxon>
    </lineage>
</organism>
<feature type="region of interest" description="Disordered" evidence="1">
    <location>
        <begin position="877"/>
        <end position="962"/>
    </location>
</feature>